<evidence type="ECO:0000313" key="3">
    <source>
        <dbReference type="EMBL" id="KVE23654.1"/>
    </source>
</evidence>
<protein>
    <submittedName>
        <fullName evidence="3">Isochorismatase</fullName>
    </submittedName>
</protein>
<proteinExistence type="predicted"/>
<reference evidence="3 4" key="1">
    <citation type="submission" date="2015-11" db="EMBL/GenBank/DDBJ databases">
        <title>Expanding the genomic diversity of Burkholderia species for the development of highly accurate diagnostics.</title>
        <authorList>
            <person name="Sahl J."/>
            <person name="Keim P."/>
            <person name="Wagner D."/>
        </authorList>
    </citation>
    <scope>NUCLEOTIDE SEQUENCE [LARGE SCALE GENOMIC DNA]</scope>
    <source>
        <strain evidence="3 4">TSV85</strain>
    </source>
</reference>
<name>A0A103DVU8_9BURK</name>
<keyword evidence="4" id="KW-1185">Reference proteome</keyword>
<accession>A0A103DVU8</accession>
<sequence length="213" mass="22609">MSASFPRRALLVIDVQNEYVTGNLPIEYPDVDTSLANIGRAIDAAHDAGVPVVVVEHVTPAGSPIFARGSDGAALHPVVASRAFAYRIEKQKASAFVGTDLAAWLDAHRIDTLAIAGYMTHNCNASTVYQAAQAGYALEYLADATGALSYENAAGAASAQEIHRAFTVVMQSNFAAVTSTRDWIDALAAGETLARDNIYASNQRARARRAERG</sequence>
<dbReference type="InterPro" id="IPR036380">
    <property type="entry name" value="Isochorismatase-like_sf"/>
</dbReference>
<dbReference type="EMBL" id="LOWA01000057">
    <property type="protein sequence ID" value="KVE23654.1"/>
    <property type="molecule type" value="Genomic_DNA"/>
</dbReference>
<dbReference type="InterPro" id="IPR050272">
    <property type="entry name" value="Isochorismatase-like_hydrls"/>
</dbReference>
<organism evidence="3 4">
    <name type="scientific">Burkholderia singularis</name>
    <dbReference type="NCBI Taxonomy" id="1503053"/>
    <lineage>
        <taxon>Bacteria</taxon>
        <taxon>Pseudomonadati</taxon>
        <taxon>Pseudomonadota</taxon>
        <taxon>Betaproteobacteria</taxon>
        <taxon>Burkholderiales</taxon>
        <taxon>Burkholderiaceae</taxon>
        <taxon>Burkholderia</taxon>
        <taxon>pseudomallei group</taxon>
    </lineage>
</organism>
<evidence type="ECO:0000256" key="1">
    <source>
        <dbReference type="ARBA" id="ARBA00022801"/>
    </source>
</evidence>
<dbReference type="PANTHER" id="PTHR43540">
    <property type="entry name" value="PEROXYUREIDOACRYLATE/UREIDOACRYLATE AMIDOHYDROLASE-RELATED"/>
    <property type="match status" value="1"/>
</dbReference>
<dbReference type="OrthoDB" id="5360912at2"/>
<evidence type="ECO:0000259" key="2">
    <source>
        <dbReference type="Pfam" id="PF00857"/>
    </source>
</evidence>
<feature type="domain" description="Isochorismatase-like" evidence="2">
    <location>
        <begin position="9"/>
        <end position="181"/>
    </location>
</feature>
<dbReference type="Proteomes" id="UP000062788">
    <property type="component" value="Unassembled WGS sequence"/>
</dbReference>
<dbReference type="SUPFAM" id="SSF52499">
    <property type="entry name" value="Isochorismatase-like hydrolases"/>
    <property type="match status" value="1"/>
</dbReference>
<dbReference type="PANTHER" id="PTHR43540:SF6">
    <property type="entry name" value="ISOCHORISMATASE-LIKE DOMAIN-CONTAINING PROTEIN"/>
    <property type="match status" value="1"/>
</dbReference>
<dbReference type="AlphaFoldDB" id="A0A103DVU8"/>
<dbReference type="Pfam" id="PF00857">
    <property type="entry name" value="Isochorismatase"/>
    <property type="match status" value="1"/>
</dbReference>
<evidence type="ECO:0000313" key="4">
    <source>
        <dbReference type="Proteomes" id="UP000062788"/>
    </source>
</evidence>
<dbReference type="GO" id="GO:0016787">
    <property type="term" value="F:hydrolase activity"/>
    <property type="evidence" value="ECO:0007669"/>
    <property type="project" value="UniProtKB-KW"/>
</dbReference>
<comment type="caution">
    <text evidence="3">The sequence shown here is derived from an EMBL/GenBank/DDBJ whole genome shotgun (WGS) entry which is preliminary data.</text>
</comment>
<dbReference type="Gene3D" id="3.40.50.850">
    <property type="entry name" value="Isochorismatase-like"/>
    <property type="match status" value="1"/>
</dbReference>
<dbReference type="RefSeq" id="WP_059520541.1">
    <property type="nucleotide sequence ID" value="NZ_LOWA01000057.1"/>
</dbReference>
<keyword evidence="1" id="KW-0378">Hydrolase</keyword>
<gene>
    <name evidence="3" type="ORF">WS67_23615</name>
</gene>
<dbReference type="InterPro" id="IPR000868">
    <property type="entry name" value="Isochorismatase-like_dom"/>
</dbReference>